<comment type="subcellular location">
    <subcellularLocation>
        <location evidence="1">Cell membrane</location>
        <topology evidence="1">Multi-pass membrane protein</topology>
    </subcellularLocation>
</comment>
<dbReference type="PANTHER" id="PTHR42718">
    <property type="entry name" value="MAJOR FACILITATOR SUPERFAMILY MULTIDRUG TRANSPORTER MFSC"/>
    <property type="match status" value="1"/>
</dbReference>
<dbReference type="CDD" id="cd17321">
    <property type="entry name" value="MFS_MMR_MDR_like"/>
    <property type="match status" value="1"/>
</dbReference>
<feature type="transmembrane region" description="Helical" evidence="6">
    <location>
        <begin position="101"/>
        <end position="126"/>
    </location>
</feature>
<evidence type="ECO:0000313" key="9">
    <source>
        <dbReference type="Proteomes" id="UP000256661"/>
    </source>
</evidence>
<proteinExistence type="predicted"/>
<dbReference type="GO" id="GO:0022857">
    <property type="term" value="F:transmembrane transporter activity"/>
    <property type="evidence" value="ECO:0007669"/>
    <property type="project" value="InterPro"/>
</dbReference>
<feature type="transmembrane region" description="Helical" evidence="6">
    <location>
        <begin position="163"/>
        <end position="186"/>
    </location>
</feature>
<feature type="transmembrane region" description="Helical" evidence="6">
    <location>
        <begin position="198"/>
        <end position="219"/>
    </location>
</feature>
<feature type="transmembrane region" description="Helical" evidence="6">
    <location>
        <begin position="74"/>
        <end position="95"/>
    </location>
</feature>
<dbReference type="InterPro" id="IPR036259">
    <property type="entry name" value="MFS_trans_sf"/>
</dbReference>
<evidence type="ECO:0000256" key="4">
    <source>
        <dbReference type="ARBA" id="ARBA00023136"/>
    </source>
</evidence>
<dbReference type="PANTHER" id="PTHR42718:SF42">
    <property type="entry name" value="EXPORT PROTEIN"/>
    <property type="match status" value="1"/>
</dbReference>
<comment type="caution">
    <text evidence="8">The sequence shown here is derived from an EMBL/GenBank/DDBJ whole genome shotgun (WGS) entry which is preliminary data.</text>
</comment>
<protein>
    <submittedName>
        <fullName evidence="8">Putative MFS family arabinose efflux permease</fullName>
    </submittedName>
</protein>
<dbReference type="Proteomes" id="UP000256661">
    <property type="component" value="Unassembled WGS sequence"/>
</dbReference>
<feature type="transmembrane region" description="Helical" evidence="6">
    <location>
        <begin position="297"/>
        <end position="316"/>
    </location>
</feature>
<feature type="transmembrane region" description="Helical" evidence="6">
    <location>
        <begin position="264"/>
        <end position="285"/>
    </location>
</feature>
<evidence type="ECO:0000256" key="3">
    <source>
        <dbReference type="ARBA" id="ARBA00022989"/>
    </source>
</evidence>
<feature type="transmembrane region" description="Helical" evidence="6">
    <location>
        <begin position="225"/>
        <end position="243"/>
    </location>
</feature>
<dbReference type="InterPro" id="IPR020846">
    <property type="entry name" value="MFS_dom"/>
</dbReference>
<sequence length="538" mass="54181">MTVRTKGPLALLAATLSSSLIGLDGMMTPLALPAITQDLDAGPAMQQWVPAAFLLPLAGLLLVGGALGDVYDRWRVFGIGAAGFCAAALVCALAPTPGLLIAGRLVQGAGAALMVPGALAVITTSFDGAARSRAIARWSAWSGLSVIAGPLLAGALLEIGSWRYVYGALALLAALVVALIAYAAPARAGRVDATVDRGAVLAVPAVAGPVFALIQGPSLGWADPLILTAAAAGLASAAVFLWWEARAPRPLLPLELFRIRTFTVLNAVTFLLYGGLVCSGFYTVLFLRQTAGYGPTAAGLTAAVPLVVVLLLSGRAGALADRLGHRRLIAGGSLVSGAGQLLMLRAGAEPRFLAEVLPAMLVHGAGLALLVAPLTAGVLGAAGPEHAGAASGINNAVARTGSLLGIAVVGLIISAQSTASLERASAPPAVVEQARDHPLAIVPPENLPPPEMPHARRALQAAASDAFHAGTAVLGALGIAAGLLAAIGTGRRRPADAVPLASPFAAEYAGCSALSGRQSPDDKERVSRSAEERADSPR</sequence>
<evidence type="ECO:0000313" key="8">
    <source>
        <dbReference type="EMBL" id="REE96663.1"/>
    </source>
</evidence>
<keyword evidence="9" id="KW-1185">Reference proteome</keyword>
<dbReference type="PROSITE" id="PS50850">
    <property type="entry name" value="MFS"/>
    <property type="match status" value="1"/>
</dbReference>
<gene>
    <name evidence="8" type="ORF">DFJ69_2107</name>
</gene>
<feature type="region of interest" description="Disordered" evidence="5">
    <location>
        <begin position="512"/>
        <end position="538"/>
    </location>
</feature>
<reference evidence="8 9" key="1">
    <citation type="submission" date="2018-08" db="EMBL/GenBank/DDBJ databases">
        <title>Sequencing the genomes of 1000 actinobacteria strains.</title>
        <authorList>
            <person name="Klenk H.-P."/>
        </authorList>
    </citation>
    <scope>NUCLEOTIDE SEQUENCE [LARGE SCALE GENOMIC DNA]</scope>
    <source>
        <strain evidence="8 9">DSM 43927</strain>
    </source>
</reference>
<dbReference type="SUPFAM" id="SSF103473">
    <property type="entry name" value="MFS general substrate transporter"/>
    <property type="match status" value="1"/>
</dbReference>
<evidence type="ECO:0000256" key="1">
    <source>
        <dbReference type="ARBA" id="ARBA00004651"/>
    </source>
</evidence>
<feature type="domain" description="Major facilitator superfamily (MFS) profile" evidence="7">
    <location>
        <begin position="10"/>
        <end position="493"/>
    </location>
</feature>
<keyword evidence="4 6" id="KW-0472">Membrane</keyword>
<feature type="transmembrane region" description="Helical" evidence="6">
    <location>
        <begin position="360"/>
        <end position="384"/>
    </location>
</feature>
<feature type="transmembrane region" description="Helical" evidence="6">
    <location>
        <begin position="328"/>
        <end position="348"/>
    </location>
</feature>
<dbReference type="Gene3D" id="1.20.1250.20">
    <property type="entry name" value="MFS general substrate transporter like domains"/>
    <property type="match status" value="1"/>
</dbReference>
<feature type="transmembrane region" description="Helical" evidence="6">
    <location>
        <begin position="466"/>
        <end position="487"/>
    </location>
</feature>
<evidence type="ECO:0000256" key="2">
    <source>
        <dbReference type="ARBA" id="ARBA00022692"/>
    </source>
</evidence>
<dbReference type="InterPro" id="IPR011701">
    <property type="entry name" value="MFS"/>
</dbReference>
<feature type="transmembrane region" description="Helical" evidence="6">
    <location>
        <begin position="396"/>
        <end position="415"/>
    </location>
</feature>
<dbReference type="AlphaFoldDB" id="A0A3D9SRS1"/>
<dbReference type="Gene3D" id="1.20.1720.10">
    <property type="entry name" value="Multidrug resistance protein D"/>
    <property type="match status" value="1"/>
</dbReference>
<evidence type="ECO:0000256" key="6">
    <source>
        <dbReference type="SAM" id="Phobius"/>
    </source>
</evidence>
<organism evidence="8 9">
    <name type="scientific">Thermomonospora umbrina</name>
    <dbReference type="NCBI Taxonomy" id="111806"/>
    <lineage>
        <taxon>Bacteria</taxon>
        <taxon>Bacillati</taxon>
        <taxon>Actinomycetota</taxon>
        <taxon>Actinomycetes</taxon>
        <taxon>Streptosporangiales</taxon>
        <taxon>Thermomonosporaceae</taxon>
        <taxon>Thermomonospora</taxon>
    </lineage>
</organism>
<keyword evidence="2 6" id="KW-0812">Transmembrane</keyword>
<keyword evidence="3 6" id="KW-1133">Transmembrane helix</keyword>
<dbReference type="GO" id="GO:0005886">
    <property type="term" value="C:plasma membrane"/>
    <property type="evidence" value="ECO:0007669"/>
    <property type="project" value="UniProtKB-SubCell"/>
</dbReference>
<dbReference type="Pfam" id="PF07690">
    <property type="entry name" value="MFS_1"/>
    <property type="match status" value="1"/>
</dbReference>
<feature type="transmembrane region" description="Helical" evidence="6">
    <location>
        <begin position="49"/>
        <end position="67"/>
    </location>
</feature>
<evidence type="ECO:0000256" key="5">
    <source>
        <dbReference type="SAM" id="MobiDB-lite"/>
    </source>
</evidence>
<dbReference type="EMBL" id="QTTT01000001">
    <property type="protein sequence ID" value="REE96663.1"/>
    <property type="molecule type" value="Genomic_DNA"/>
</dbReference>
<name>A0A3D9SRS1_9ACTN</name>
<feature type="transmembrane region" description="Helical" evidence="6">
    <location>
        <begin position="138"/>
        <end position="157"/>
    </location>
</feature>
<accession>A0A3D9SRS1</accession>
<dbReference type="RefSeq" id="WP_170177603.1">
    <property type="nucleotide sequence ID" value="NZ_QTTT01000001.1"/>
</dbReference>
<feature type="compositionally biased region" description="Basic and acidic residues" evidence="5">
    <location>
        <begin position="519"/>
        <end position="538"/>
    </location>
</feature>
<evidence type="ECO:0000259" key="7">
    <source>
        <dbReference type="PROSITE" id="PS50850"/>
    </source>
</evidence>